<dbReference type="EMBL" id="CP011366">
    <property type="protein sequence ID" value="AKG73259.1"/>
    <property type="molecule type" value="Genomic_DNA"/>
</dbReference>
<keyword evidence="1" id="KW-1133">Transmembrane helix</keyword>
<keyword evidence="1" id="KW-0812">Transmembrane</keyword>
<dbReference type="Proteomes" id="UP000034029">
    <property type="component" value="Chromosome"/>
</dbReference>
<feature type="transmembrane region" description="Helical" evidence="1">
    <location>
        <begin position="12"/>
        <end position="39"/>
    </location>
</feature>
<reference evidence="4" key="2">
    <citation type="submission" date="2015-04" db="EMBL/GenBank/DDBJ databases">
        <title>Complete genome sequence of Salinicoccus halodurans strain H3B36, isolated from the Qaidam basin of China.</title>
        <authorList>
            <person name="Ma Y."/>
            <person name="Jiang K."/>
            <person name="Xue Y."/>
        </authorList>
    </citation>
    <scope>NUCLEOTIDE SEQUENCE [LARGE SCALE GENOMIC DNA]</scope>
    <source>
        <strain evidence="4">H3B36</strain>
    </source>
</reference>
<protein>
    <recommendedName>
        <fullName evidence="6">Pilus assembly protein TadE</fullName>
    </recommendedName>
</protein>
<keyword evidence="1" id="KW-0472">Membrane</keyword>
<gene>
    <name evidence="2" type="ORF">AAT16_02925</name>
    <name evidence="3" type="ORF">SAMN05216235_1938</name>
</gene>
<dbReference type="AlphaFoldDB" id="A0A0F7HIV4"/>
<dbReference type="Proteomes" id="UP000183090">
    <property type="component" value="Unassembled WGS sequence"/>
</dbReference>
<evidence type="ECO:0000313" key="5">
    <source>
        <dbReference type="Proteomes" id="UP000183090"/>
    </source>
</evidence>
<dbReference type="OrthoDB" id="2388573at2"/>
<reference evidence="2 4" key="1">
    <citation type="journal article" date="2015" name="Int. J. Syst. Evol. Microbiol.">
        <title>Complete genome sequence of Salinicoccus halodurans H3B36, isolated from the Qaidam Basin in China.</title>
        <authorList>
            <person name="Jiang K."/>
            <person name="Xue Y."/>
            <person name="Ma Y."/>
        </authorList>
    </citation>
    <scope>NUCLEOTIDE SEQUENCE [LARGE SCALE GENOMIC DNA]</scope>
    <source>
        <strain evidence="2 4">H3B36</strain>
    </source>
</reference>
<evidence type="ECO:0000256" key="1">
    <source>
        <dbReference type="SAM" id="Phobius"/>
    </source>
</evidence>
<evidence type="ECO:0008006" key="6">
    <source>
        <dbReference type="Google" id="ProtNLM"/>
    </source>
</evidence>
<dbReference type="KEGG" id="shv:AAT16_02925"/>
<proteinExistence type="predicted"/>
<evidence type="ECO:0000313" key="2">
    <source>
        <dbReference type="EMBL" id="AKG73259.1"/>
    </source>
</evidence>
<evidence type="ECO:0000313" key="3">
    <source>
        <dbReference type="EMBL" id="SFK83205.1"/>
    </source>
</evidence>
<evidence type="ECO:0000313" key="4">
    <source>
        <dbReference type="Proteomes" id="UP000034029"/>
    </source>
</evidence>
<reference evidence="3 5" key="3">
    <citation type="submission" date="2016-10" db="EMBL/GenBank/DDBJ databases">
        <authorList>
            <person name="Varghese N."/>
            <person name="Submissions S."/>
        </authorList>
    </citation>
    <scope>NUCLEOTIDE SEQUENCE [LARGE SCALE GENOMIC DNA]</scope>
    <source>
        <strain evidence="3 5">CGMCC 1.6501</strain>
    </source>
</reference>
<accession>A0A0F7HIV4</accession>
<keyword evidence="4" id="KW-1185">Reference proteome</keyword>
<sequence length="191" mass="20952">MFKRLRENEDGVITIEAALVIPIMVTFILMLMCLVQIAIAEMALQESVSESTQTMAHYGYLAQEAEGLLENESGAMMDVIKEKGGSVTENNVVDFLVEKAGSHAEGKIGEFISNMSVSAQTGITEGLVKELYADRVGDGKFFNAEGVKVEPVVNRETIEVVAEVPLEINLPFFSRTITIKKKSVEYIWNGA</sequence>
<dbReference type="RefSeq" id="WP_046789450.1">
    <property type="nucleotide sequence ID" value="NZ_CP011366.1"/>
</dbReference>
<dbReference type="EMBL" id="FOTB01000004">
    <property type="protein sequence ID" value="SFK83205.1"/>
    <property type="molecule type" value="Genomic_DNA"/>
</dbReference>
<name>A0A0F7HIV4_9STAP</name>
<organism evidence="3 5">
    <name type="scientific">Salinicoccus halodurans</name>
    <dbReference type="NCBI Taxonomy" id="407035"/>
    <lineage>
        <taxon>Bacteria</taxon>
        <taxon>Bacillati</taxon>
        <taxon>Bacillota</taxon>
        <taxon>Bacilli</taxon>
        <taxon>Bacillales</taxon>
        <taxon>Staphylococcaceae</taxon>
        <taxon>Salinicoccus</taxon>
    </lineage>
</organism>